<reference evidence="2" key="2">
    <citation type="submission" date="2020-10" db="UniProtKB">
        <authorList>
            <consortium name="WormBaseParasite"/>
        </authorList>
    </citation>
    <scope>IDENTIFICATION</scope>
</reference>
<organism evidence="1 2">
    <name type="scientific">Panagrellus redivivus</name>
    <name type="common">Microworm</name>
    <dbReference type="NCBI Taxonomy" id="6233"/>
    <lineage>
        <taxon>Eukaryota</taxon>
        <taxon>Metazoa</taxon>
        <taxon>Ecdysozoa</taxon>
        <taxon>Nematoda</taxon>
        <taxon>Chromadorea</taxon>
        <taxon>Rhabditida</taxon>
        <taxon>Tylenchina</taxon>
        <taxon>Panagrolaimomorpha</taxon>
        <taxon>Panagrolaimoidea</taxon>
        <taxon>Panagrolaimidae</taxon>
        <taxon>Panagrellus</taxon>
    </lineage>
</organism>
<dbReference type="Proteomes" id="UP000492821">
    <property type="component" value="Unassembled WGS sequence"/>
</dbReference>
<reference evidence="1" key="1">
    <citation type="journal article" date="2013" name="Genetics">
        <title>The draft genome and transcriptome of Panagrellus redivivus are shaped by the harsh demands of a free-living lifestyle.</title>
        <authorList>
            <person name="Srinivasan J."/>
            <person name="Dillman A.R."/>
            <person name="Macchietto M.G."/>
            <person name="Heikkinen L."/>
            <person name="Lakso M."/>
            <person name="Fracchia K.M."/>
            <person name="Antoshechkin I."/>
            <person name="Mortazavi A."/>
            <person name="Wong G."/>
            <person name="Sternberg P.W."/>
        </authorList>
    </citation>
    <scope>NUCLEOTIDE SEQUENCE [LARGE SCALE GENOMIC DNA]</scope>
    <source>
        <strain evidence="1">MT8872</strain>
    </source>
</reference>
<keyword evidence="1" id="KW-1185">Reference proteome</keyword>
<sequence length="125" mass="13282">MTRSVVTGVMTNQAGPDLAREGYVCRERGGGKAQRDRGVMAMGIKHETRTPTVLPVVTVTLAFYVRMYAFPASLYGPHGRDDEKVSASSLFPEGGGSLCAVGVHVKFDPNRSGCGQSALPQPSEP</sequence>
<evidence type="ECO:0000313" key="2">
    <source>
        <dbReference type="WBParaSite" id="Pan_g9147.t1"/>
    </source>
</evidence>
<protein>
    <submittedName>
        <fullName evidence="2">Uncharacterized protein</fullName>
    </submittedName>
</protein>
<accession>A0A7E4WB89</accession>
<dbReference type="AlphaFoldDB" id="A0A7E4WB89"/>
<dbReference type="WBParaSite" id="Pan_g9147.t1">
    <property type="protein sequence ID" value="Pan_g9147.t1"/>
    <property type="gene ID" value="Pan_g9147"/>
</dbReference>
<proteinExistence type="predicted"/>
<evidence type="ECO:0000313" key="1">
    <source>
        <dbReference type="Proteomes" id="UP000492821"/>
    </source>
</evidence>
<name>A0A7E4WB89_PANRE</name>